<dbReference type="EMBL" id="JTDE01003816">
    <property type="protein sequence ID" value="KAF7255611.1"/>
    <property type="molecule type" value="Genomic_DNA"/>
</dbReference>
<reference evidence="1" key="1">
    <citation type="submission" date="2019-07" db="EMBL/GenBank/DDBJ databases">
        <title>Annotation for the trematode Paragonimus miyazaki's.</title>
        <authorList>
            <person name="Choi Y.-J."/>
        </authorList>
    </citation>
    <scope>NUCLEOTIDE SEQUENCE</scope>
    <source>
        <strain evidence="1">Japan</strain>
    </source>
</reference>
<dbReference type="Proteomes" id="UP000822476">
    <property type="component" value="Unassembled WGS sequence"/>
</dbReference>
<proteinExistence type="predicted"/>
<gene>
    <name evidence="1" type="ORF">EG68_09123</name>
</gene>
<evidence type="ECO:0000313" key="1">
    <source>
        <dbReference type="EMBL" id="KAF7255611.1"/>
    </source>
</evidence>
<sequence length="77" mass="8203">MELHRLCAEGNPLADSETLVSMASQCSSRASATARRVVVFKAGSAQWTSEVNAAWGLAVDTNTIRITCGYALVSNRT</sequence>
<evidence type="ECO:0000313" key="2">
    <source>
        <dbReference type="Proteomes" id="UP000822476"/>
    </source>
</evidence>
<organism evidence="1 2">
    <name type="scientific">Paragonimus skrjabini miyazakii</name>
    <dbReference type="NCBI Taxonomy" id="59628"/>
    <lineage>
        <taxon>Eukaryota</taxon>
        <taxon>Metazoa</taxon>
        <taxon>Spiralia</taxon>
        <taxon>Lophotrochozoa</taxon>
        <taxon>Platyhelminthes</taxon>
        <taxon>Trematoda</taxon>
        <taxon>Digenea</taxon>
        <taxon>Plagiorchiida</taxon>
        <taxon>Troglotremata</taxon>
        <taxon>Troglotrematidae</taxon>
        <taxon>Paragonimus</taxon>
    </lineage>
</organism>
<accession>A0A8S9YRC2</accession>
<keyword evidence="2" id="KW-1185">Reference proteome</keyword>
<comment type="caution">
    <text evidence="1">The sequence shown here is derived from an EMBL/GenBank/DDBJ whole genome shotgun (WGS) entry which is preliminary data.</text>
</comment>
<name>A0A8S9YRC2_9TREM</name>
<dbReference type="AlphaFoldDB" id="A0A8S9YRC2"/>
<protein>
    <submittedName>
        <fullName evidence="1">Uncharacterized protein</fullName>
    </submittedName>
</protein>